<dbReference type="RefSeq" id="WP_206714016.1">
    <property type="nucleotide sequence ID" value="NZ_CP071091.1"/>
</dbReference>
<evidence type="ECO:0000256" key="1">
    <source>
        <dbReference type="SAM" id="MobiDB-lite"/>
    </source>
</evidence>
<keyword evidence="3" id="KW-1185">Reference proteome</keyword>
<gene>
    <name evidence="2" type="ORF">JY572_28505</name>
</gene>
<feature type="region of interest" description="Disordered" evidence="1">
    <location>
        <begin position="223"/>
        <end position="245"/>
    </location>
</feature>
<feature type="compositionally biased region" description="Low complexity" evidence="1">
    <location>
        <begin position="58"/>
        <end position="72"/>
    </location>
</feature>
<evidence type="ECO:0008006" key="4">
    <source>
        <dbReference type="Google" id="ProtNLM"/>
    </source>
</evidence>
<reference evidence="2 3" key="1">
    <citation type="submission" date="2021-02" db="EMBL/GenBank/DDBJ databases">
        <title>De Novo genome assembly of isolated myxobacteria.</title>
        <authorList>
            <person name="Stevens D.C."/>
        </authorList>
    </citation>
    <scope>NUCLEOTIDE SEQUENCE [LARGE SCALE GENOMIC DNA]</scope>
    <source>
        <strain evidence="2 3">SCHIC003</strain>
    </source>
</reference>
<evidence type="ECO:0000313" key="3">
    <source>
        <dbReference type="Proteomes" id="UP000663090"/>
    </source>
</evidence>
<organism evidence="2 3">
    <name type="scientific">Myxococcus landrumensis</name>
    <dbReference type="NCBI Taxonomy" id="2813577"/>
    <lineage>
        <taxon>Bacteria</taxon>
        <taxon>Pseudomonadati</taxon>
        <taxon>Myxococcota</taxon>
        <taxon>Myxococcia</taxon>
        <taxon>Myxococcales</taxon>
        <taxon>Cystobacterineae</taxon>
        <taxon>Myxococcaceae</taxon>
        <taxon>Myxococcus</taxon>
    </lineage>
</organism>
<proteinExistence type="predicted"/>
<dbReference type="Proteomes" id="UP000663090">
    <property type="component" value="Chromosome"/>
</dbReference>
<accession>A0ABX7N4F0</accession>
<sequence length="342" mass="36671">MAQAAPPPHRSVTKNLLVVALCLLVGGAAAFALRAPSAPEAPPMEPVDAGVPTGGPGVPTKEPGVPKKGPVVPTRNVKMARLDGAFVDPRIPRRMPPGPKSRQKNAAVWCEGLSVERCGGYRKDCEVGVYCDGVRFCRSRAEFPTEETCAGEGILGASVACCLGLVSRCGVPSGGREACDPQKGDESEPVCIRCGDGVCGPFEQSCNCPEDCATSEARPKLRFQGPWPKGASPDDVAPEGTTAPGQCLDTQASPEDVHRCLESWSEGLFGLRHSAELQRVEDLKPFTPFDLDVMSCLERWSSYAARRSETSREGCIEALYQRTRDSRLDKLRWFSSSYGGSR</sequence>
<name>A0ABX7N4F0_9BACT</name>
<protein>
    <recommendedName>
        <fullName evidence="4">Lipoprotein</fullName>
    </recommendedName>
</protein>
<feature type="region of interest" description="Disordered" evidence="1">
    <location>
        <begin position="38"/>
        <end position="72"/>
    </location>
</feature>
<dbReference type="EMBL" id="CP071091">
    <property type="protein sequence ID" value="QSQ12286.1"/>
    <property type="molecule type" value="Genomic_DNA"/>
</dbReference>
<evidence type="ECO:0000313" key="2">
    <source>
        <dbReference type="EMBL" id="QSQ12286.1"/>
    </source>
</evidence>